<dbReference type="PANTHER" id="PTHR43278:SF4">
    <property type="entry name" value="NAD(P)H-DEPENDENT FMN-CONTAINING OXIDOREDUCTASE YWQN-RELATED"/>
    <property type="match status" value="1"/>
</dbReference>
<dbReference type="EMBL" id="JAHGAW010000003">
    <property type="protein sequence ID" value="MBT2186519.1"/>
    <property type="molecule type" value="Genomic_DNA"/>
</dbReference>
<gene>
    <name evidence="4" type="ORF">KK488_06110</name>
</gene>
<sequence length="181" mass="19808">MGRFNGFVTEAIDNTGPVLVIAGSARADGTTMLIVRRLQGLLGERADVIDLAEWRIEPFRYGGSLDRDDFRAIARAMAARRHTIFVTPVYWYAMSGIMKIFFDRFTDLLRQPEGRALAGGTLSCVVTGTDPTPPPGFEEPFARTAAFFAMDWGGKTYVMSDRGKPLDETALAPLAGLAGRI</sequence>
<dbReference type="GO" id="GO:0016491">
    <property type="term" value="F:oxidoreductase activity"/>
    <property type="evidence" value="ECO:0007669"/>
    <property type="project" value="InterPro"/>
</dbReference>
<evidence type="ECO:0000313" key="4">
    <source>
        <dbReference type="EMBL" id="MBT2186519.1"/>
    </source>
</evidence>
<accession>A0A9X1DAS6</accession>
<proteinExistence type="predicted"/>
<evidence type="ECO:0000256" key="1">
    <source>
        <dbReference type="ARBA" id="ARBA00022630"/>
    </source>
</evidence>
<organism evidence="4 5">
    <name type="scientific">Sphingobium nicotianae</name>
    <dbReference type="NCBI Taxonomy" id="2782607"/>
    <lineage>
        <taxon>Bacteria</taxon>
        <taxon>Pseudomonadati</taxon>
        <taxon>Pseudomonadota</taxon>
        <taxon>Alphaproteobacteria</taxon>
        <taxon>Sphingomonadales</taxon>
        <taxon>Sphingomonadaceae</taxon>
        <taxon>Sphingobium</taxon>
    </lineage>
</organism>
<dbReference type="InterPro" id="IPR051796">
    <property type="entry name" value="ISF_SsuE-like"/>
</dbReference>
<evidence type="ECO:0000259" key="3">
    <source>
        <dbReference type="Pfam" id="PF03358"/>
    </source>
</evidence>
<dbReference type="PANTHER" id="PTHR43278">
    <property type="entry name" value="NAD(P)H-DEPENDENT FMN-CONTAINING OXIDOREDUCTASE YWQN-RELATED"/>
    <property type="match status" value="1"/>
</dbReference>
<evidence type="ECO:0000256" key="2">
    <source>
        <dbReference type="ARBA" id="ARBA00022643"/>
    </source>
</evidence>
<dbReference type="InterPro" id="IPR029039">
    <property type="entry name" value="Flavoprotein-like_sf"/>
</dbReference>
<protein>
    <submittedName>
        <fullName evidence="4">NAD(P)H-dependent oxidoreductase</fullName>
    </submittedName>
</protein>
<comment type="caution">
    <text evidence="4">The sequence shown here is derived from an EMBL/GenBank/DDBJ whole genome shotgun (WGS) entry which is preliminary data.</text>
</comment>
<dbReference type="Gene3D" id="3.40.50.360">
    <property type="match status" value="1"/>
</dbReference>
<dbReference type="AlphaFoldDB" id="A0A9X1DAS6"/>
<dbReference type="SUPFAM" id="SSF52218">
    <property type="entry name" value="Flavoproteins"/>
    <property type="match status" value="1"/>
</dbReference>
<feature type="domain" description="NADPH-dependent FMN reductase-like" evidence="3">
    <location>
        <begin position="18"/>
        <end position="128"/>
    </location>
</feature>
<name>A0A9X1DAS6_9SPHN</name>
<dbReference type="Proteomes" id="UP001138757">
    <property type="component" value="Unassembled WGS sequence"/>
</dbReference>
<evidence type="ECO:0000313" key="5">
    <source>
        <dbReference type="Proteomes" id="UP001138757"/>
    </source>
</evidence>
<reference evidence="4" key="1">
    <citation type="submission" date="2021-05" db="EMBL/GenBank/DDBJ databases">
        <title>Genome of Sphingobium sp. strain.</title>
        <authorList>
            <person name="Fan R."/>
        </authorList>
    </citation>
    <scope>NUCLEOTIDE SEQUENCE</scope>
    <source>
        <strain evidence="4">H33</strain>
    </source>
</reference>
<keyword evidence="1" id="KW-0285">Flavoprotein</keyword>
<dbReference type="Pfam" id="PF03358">
    <property type="entry name" value="FMN_red"/>
    <property type="match status" value="1"/>
</dbReference>
<keyword evidence="2" id="KW-0288">FMN</keyword>
<keyword evidence="5" id="KW-1185">Reference proteome</keyword>
<dbReference type="InterPro" id="IPR005025">
    <property type="entry name" value="FMN_Rdtase-like_dom"/>
</dbReference>